<dbReference type="EMBL" id="OX380414">
    <property type="protein sequence ID" value="CAI5383909.1"/>
    <property type="molecule type" value="Genomic_RNA"/>
</dbReference>
<organism evidence="2">
    <name type="scientific">Japanese plum-yew deltapartitivirus</name>
    <dbReference type="NCBI Taxonomy" id="2933090"/>
    <lineage>
        <taxon>Viruses</taxon>
        <taxon>Riboviria</taxon>
        <taxon>Orthornavirae</taxon>
        <taxon>Pisuviricota</taxon>
        <taxon>Duplopiviricetes</taxon>
        <taxon>Durnavirales</taxon>
        <taxon>Partitiviridae</taxon>
        <taxon>Deltapartitivirus</taxon>
    </lineage>
</organism>
<name>A0A9C7GX07_9VIRU</name>
<gene>
    <name evidence="2" type="primary">putative coat protein 2</name>
</gene>
<protein>
    <submittedName>
        <fullName evidence="2">Coat protein 2</fullName>
    </submittedName>
</protein>
<dbReference type="GO" id="GO:0019028">
    <property type="term" value="C:viral capsid"/>
    <property type="evidence" value="ECO:0007669"/>
    <property type="project" value="UniProtKB-KW"/>
</dbReference>
<accession>A0A9C7GX07</accession>
<sequence>MAERIPMQIEQEAEGSHKRELEASRKQPDTSLVVYSKRQKSGDKDTSKDAATAGSVIDYVPKRAYQVTADVNPNFILDLKSNKELGYFRPINKIKSKVVFIELKIATIREIMTAVFRDTLIQRFMRQGRTKLTSAIASAVEVSPIVCDAVMIAIYAKLRYIHKQHGEHSKRYSEPPSYTKDIELPLPFAIAVQDLGTFESRDVEERCLYIPGIPEGTTNECRKEQKWSSFTYQCYIPTLKELGIPFKSVNINLKNGSPWWTYKVLKNAEKLDLVCPLPPLHYSPHSASVRAIFLKLSEKIEDDDIIAVDNLTLDYGTMLREAGIGYNVRAFQALCHAPERDWNPNMV</sequence>
<keyword evidence="2" id="KW-0946">Virion</keyword>
<proteinExistence type="predicted"/>
<keyword evidence="2" id="KW-0167">Capsid protein</keyword>
<evidence type="ECO:0000256" key="1">
    <source>
        <dbReference type="SAM" id="MobiDB-lite"/>
    </source>
</evidence>
<reference evidence="2" key="1">
    <citation type="submission" date="2022-11" db="EMBL/GenBank/DDBJ databases">
        <authorList>
            <person name="Mifsud CO J."/>
            <person name="Holmes C E."/>
            <person name="Gallagher V R."/>
            <person name="Geoghegan L J."/>
        </authorList>
    </citation>
    <scope>NUCLEOTIDE SEQUENCE</scope>
</reference>
<feature type="region of interest" description="Disordered" evidence="1">
    <location>
        <begin position="1"/>
        <end position="49"/>
    </location>
</feature>
<evidence type="ECO:0000313" key="2">
    <source>
        <dbReference type="EMBL" id="CAI5383909.1"/>
    </source>
</evidence>
<feature type="compositionally biased region" description="Basic and acidic residues" evidence="1">
    <location>
        <begin position="14"/>
        <end position="28"/>
    </location>
</feature>